<comment type="caution">
    <text evidence="1">The sequence shown here is derived from an EMBL/GenBank/DDBJ whole genome shotgun (WGS) entry which is preliminary data.</text>
</comment>
<sequence length="121" mass="14019">MLGVQHKALFSRSHAFEVPLSKALHPYLFQCNCTVTVEDFSLQLPVGHLSVYEVNFMNVRQSVGDLESEELVRFGKKEHWKLLLSIAGILLFFRGFVNYLKVRNMSENLATAHRTRLFFLF</sequence>
<dbReference type="EMBL" id="SRLO01000409">
    <property type="protein sequence ID" value="TNN57248.1"/>
    <property type="molecule type" value="Genomic_DNA"/>
</dbReference>
<organism evidence="1 2">
    <name type="scientific">Liparis tanakae</name>
    <name type="common">Tanaka's snailfish</name>
    <dbReference type="NCBI Taxonomy" id="230148"/>
    <lineage>
        <taxon>Eukaryota</taxon>
        <taxon>Metazoa</taxon>
        <taxon>Chordata</taxon>
        <taxon>Craniata</taxon>
        <taxon>Vertebrata</taxon>
        <taxon>Euteleostomi</taxon>
        <taxon>Actinopterygii</taxon>
        <taxon>Neopterygii</taxon>
        <taxon>Teleostei</taxon>
        <taxon>Neoteleostei</taxon>
        <taxon>Acanthomorphata</taxon>
        <taxon>Eupercaria</taxon>
        <taxon>Perciformes</taxon>
        <taxon>Cottioidei</taxon>
        <taxon>Cottales</taxon>
        <taxon>Liparidae</taxon>
        <taxon>Liparis</taxon>
    </lineage>
</organism>
<dbReference type="AlphaFoldDB" id="A0A4Z2GUH3"/>
<name>A0A4Z2GUH3_9TELE</name>
<protein>
    <submittedName>
        <fullName evidence="1">NEDD4 family-interacting protein 2</fullName>
    </submittedName>
</protein>
<dbReference type="Proteomes" id="UP000314294">
    <property type="component" value="Unassembled WGS sequence"/>
</dbReference>
<proteinExistence type="predicted"/>
<dbReference type="OrthoDB" id="10613035at2759"/>
<evidence type="ECO:0000313" key="1">
    <source>
        <dbReference type="EMBL" id="TNN57248.1"/>
    </source>
</evidence>
<gene>
    <name evidence="1" type="primary">NDFIP2_1</name>
    <name evidence="1" type="ORF">EYF80_032507</name>
</gene>
<accession>A0A4Z2GUH3</accession>
<reference evidence="1 2" key="1">
    <citation type="submission" date="2019-03" db="EMBL/GenBank/DDBJ databases">
        <title>First draft genome of Liparis tanakae, snailfish: a comprehensive survey of snailfish specific genes.</title>
        <authorList>
            <person name="Kim W."/>
            <person name="Song I."/>
            <person name="Jeong J.-H."/>
            <person name="Kim D."/>
            <person name="Kim S."/>
            <person name="Ryu S."/>
            <person name="Song J.Y."/>
            <person name="Lee S.K."/>
        </authorList>
    </citation>
    <scope>NUCLEOTIDE SEQUENCE [LARGE SCALE GENOMIC DNA]</scope>
    <source>
        <tissue evidence="1">Muscle</tissue>
    </source>
</reference>
<keyword evidence="2" id="KW-1185">Reference proteome</keyword>
<evidence type="ECO:0000313" key="2">
    <source>
        <dbReference type="Proteomes" id="UP000314294"/>
    </source>
</evidence>